<evidence type="ECO:0000313" key="2">
    <source>
        <dbReference type="Proteomes" id="UP001156670"/>
    </source>
</evidence>
<protein>
    <submittedName>
        <fullName evidence="1">Uncharacterized protein</fullName>
    </submittedName>
</protein>
<accession>A0ABQ5XQC8</accession>
<name>A0ABQ5XQC8_9GAMM</name>
<keyword evidence="2" id="KW-1185">Reference proteome</keyword>
<dbReference type="Proteomes" id="UP001156670">
    <property type="component" value="Unassembled WGS sequence"/>
</dbReference>
<sequence>MQNIADGSLSSTVPRAFSIFCDELRALANPLVAYVKNTRPEFASRTWREGQRPTLSTMLKRCHVAGVRLPDVLADPRGAAKAAGQLLIDHQALPSSPKPRRSPEMLKQVRLRLIEAISEYPQRPLVAFTEFARALGVSKGFLSYREPILCKIYKQEYKAQVRQANKQHKRQAKAELTEGRAFLRYLAGEFRSQDELVDHLHSNFEIKKRVARLLINEVLKTHARIKNLSEMTMLSKSQRCMLKRGRAAGYL</sequence>
<gene>
    <name evidence="1" type="ORF">GCM10007901_23650</name>
</gene>
<proteinExistence type="predicted"/>
<organism evidence="1 2">
    <name type="scientific">Dyella acidisoli</name>
    <dbReference type="NCBI Taxonomy" id="1867834"/>
    <lineage>
        <taxon>Bacteria</taxon>
        <taxon>Pseudomonadati</taxon>
        <taxon>Pseudomonadota</taxon>
        <taxon>Gammaproteobacteria</taxon>
        <taxon>Lysobacterales</taxon>
        <taxon>Rhodanobacteraceae</taxon>
        <taxon>Dyella</taxon>
    </lineage>
</organism>
<dbReference type="EMBL" id="BSOB01000018">
    <property type="protein sequence ID" value="GLQ93414.1"/>
    <property type="molecule type" value="Genomic_DNA"/>
</dbReference>
<comment type="caution">
    <text evidence="1">The sequence shown here is derived from an EMBL/GenBank/DDBJ whole genome shotgun (WGS) entry which is preliminary data.</text>
</comment>
<evidence type="ECO:0000313" key="1">
    <source>
        <dbReference type="EMBL" id="GLQ93414.1"/>
    </source>
</evidence>
<reference evidence="2" key="1">
    <citation type="journal article" date="2019" name="Int. J. Syst. Evol. Microbiol.">
        <title>The Global Catalogue of Microorganisms (GCM) 10K type strain sequencing project: providing services to taxonomists for standard genome sequencing and annotation.</title>
        <authorList>
            <consortium name="The Broad Institute Genomics Platform"/>
            <consortium name="The Broad Institute Genome Sequencing Center for Infectious Disease"/>
            <person name="Wu L."/>
            <person name="Ma J."/>
        </authorList>
    </citation>
    <scope>NUCLEOTIDE SEQUENCE [LARGE SCALE GENOMIC DNA]</scope>
    <source>
        <strain evidence="2">NBRC 111980</strain>
    </source>
</reference>